<evidence type="ECO:0000313" key="3">
    <source>
        <dbReference type="Proteomes" id="UP000237347"/>
    </source>
</evidence>
<keyword evidence="3" id="KW-1185">Reference proteome</keyword>
<comment type="caution">
    <text evidence="2">The sequence shown here is derived from an EMBL/GenBank/DDBJ whole genome shotgun (WGS) entry which is preliminary data.</text>
</comment>
<organism evidence="2 3">
    <name type="scientific">Quercus suber</name>
    <name type="common">Cork oak</name>
    <dbReference type="NCBI Taxonomy" id="58331"/>
    <lineage>
        <taxon>Eukaryota</taxon>
        <taxon>Viridiplantae</taxon>
        <taxon>Streptophyta</taxon>
        <taxon>Embryophyta</taxon>
        <taxon>Tracheophyta</taxon>
        <taxon>Spermatophyta</taxon>
        <taxon>Magnoliopsida</taxon>
        <taxon>eudicotyledons</taxon>
        <taxon>Gunneridae</taxon>
        <taxon>Pentapetalae</taxon>
        <taxon>rosids</taxon>
        <taxon>fabids</taxon>
        <taxon>Fagales</taxon>
        <taxon>Fagaceae</taxon>
        <taxon>Quercus</taxon>
    </lineage>
</organism>
<gene>
    <name evidence="2" type="ORF">CFP56_035419</name>
</gene>
<evidence type="ECO:0000256" key="1">
    <source>
        <dbReference type="SAM" id="Phobius"/>
    </source>
</evidence>
<dbReference type="Proteomes" id="UP000237347">
    <property type="component" value="Unassembled WGS sequence"/>
</dbReference>
<evidence type="ECO:0000313" key="2">
    <source>
        <dbReference type="EMBL" id="KAK7823465.1"/>
    </source>
</evidence>
<accession>A0AAW0JA15</accession>
<dbReference type="EMBL" id="PKMF04000632">
    <property type="protein sequence ID" value="KAK7823465.1"/>
    <property type="molecule type" value="Genomic_DNA"/>
</dbReference>
<keyword evidence="1" id="KW-1133">Transmembrane helix</keyword>
<dbReference type="AlphaFoldDB" id="A0AAW0JA15"/>
<keyword evidence="1" id="KW-0472">Membrane</keyword>
<protein>
    <submittedName>
        <fullName evidence="2">Uncharacterized protein</fullName>
    </submittedName>
</protein>
<sequence length="75" mass="8855">MPWKLFYICFEKAESIPKEMQSLVLAQFFINIPIIPIPFLLLVIYLSMGHEKVIFQAVVDLSNCFDWCKGRFRLN</sequence>
<keyword evidence="1" id="KW-0812">Transmembrane</keyword>
<reference evidence="2 3" key="1">
    <citation type="journal article" date="2018" name="Sci. Data">
        <title>The draft genome sequence of cork oak.</title>
        <authorList>
            <person name="Ramos A.M."/>
            <person name="Usie A."/>
            <person name="Barbosa P."/>
            <person name="Barros P.M."/>
            <person name="Capote T."/>
            <person name="Chaves I."/>
            <person name="Simoes F."/>
            <person name="Abreu I."/>
            <person name="Carrasquinho I."/>
            <person name="Faro C."/>
            <person name="Guimaraes J.B."/>
            <person name="Mendonca D."/>
            <person name="Nobrega F."/>
            <person name="Rodrigues L."/>
            <person name="Saibo N.J.M."/>
            <person name="Varela M.C."/>
            <person name="Egas C."/>
            <person name="Matos J."/>
            <person name="Miguel C.M."/>
            <person name="Oliveira M.M."/>
            <person name="Ricardo C.P."/>
            <person name="Goncalves S."/>
        </authorList>
    </citation>
    <scope>NUCLEOTIDE SEQUENCE [LARGE SCALE GENOMIC DNA]</scope>
    <source>
        <strain evidence="3">cv. HL8</strain>
    </source>
</reference>
<name>A0AAW0JA15_QUESU</name>
<feature type="transmembrane region" description="Helical" evidence="1">
    <location>
        <begin position="24"/>
        <end position="46"/>
    </location>
</feature>
<proteinExistence type="predicted"/>